<dbReference type="RefSeq" id="WP_119321974.1">
    <property type="nucleotide sequence ID" value="NZ_AP025739.1"/>
</dbReference>
<reference evidence="1 2" key="1">
    <citation type="journal article" date="2019" name="Int. J. Syst. Evol. Microbiol.">
        <title>Capsulimonas corticalis gen. nov., sp. nov., an aerobic capsulated bacterium, of a novel bacterial order, Capsulimonadales ord. nov., of the class Armatimonadia of the phylum Armatimonadetes.</title>
        <authorList>
            <person name="Li J."/>
            <person name="Kudo C."/>
            <person name="Tonouchi A."/>
        </authorList>
    </citation>
    <scope>NUCLEOTIDE SEQUENCE [LARGE SCALE GENOMIC DNA]</scope>
    <source>
        <strain evidence="1 2">AX-7</strain>
    </source>
</reference>
<evidence type="ECO:0000313" key="1">
    <source>
        <dbReference type="EMBL" id="BDI32342.1"/>
    </source>
</evidence>
<dbReference type="EMBL" id="AP025739">
    <property type="protein sequence ID" value="BDI32342.1"/>
    <property type="molecule type" value="Genomic_DNA"/>
</dbReference>
<organism evidence="1 2">
    <name type="scientific">Capsulimonas corticalis</name>
    <dbReference type="NCBI Taxonomy" id="2219043"/>
    <lineage>
        <taxon>Bacteria</taxon>
        <taxon>Bacillati</taxon>
        <taxon>Armatimonadota</taxon>
        <taxon>Armatimonadia</taxon>
        <taxon>Capsulimonadales</taxon>
        <taxon>Capsulimonadaceae</taxon>
        <taxon>Capsulimonas</taxon>
    </lineage>
</organism>
<dbReference type="AlphaFoldDB" id="A0A402CXA1"/>
<dbReference type="Proteomes" id="UP000287394">
    <property type="component" value="Chromosome"/>
</dbReference>
<protein>
    <submittedName>
        <fullName evidence="1">Uncharacterized protein</fullName>
    </submittedName>
</protein>
<proteinExistence type="predicted"/>
<keyword evidence="2" id="KW-1185">Reference proteome</keyword>
<sequence length="210" mass="22582">MRAVHKTTTLVGVAMMVSLGLTCRPAHAQYHIGGINYGPSLPQENLTATFTQPDGGVTNKAYSGYVLLDVKGVGQSYGTDYNDAFYLYTGQFAGSPANGHDFGNYQLAFDSQPLVIFNTSRNAANFIVGALPPYNPLHDYQFILNTGLSIPEQLHFGVSDGGFSDNTGEYQINVKQLKPVPEASQGAVFGVGAFVLGILALRARKKTRRA</sequence>
<evidence type="ECO:0000313" key="2">
    <source>
        <dbReference type="Proteomes" id="UP000287394"/>
    </source>
</evidence>
<gene>
    <name evidence="1" type="ORF">CCAX7_43930</name>
</gene>
<accession>A0A402CXA1</accession>
<name>A0A402CXA1_9BACT</name>
<dbReference type="KEGG" id="ccot:CCAX7_43930"/>